<feature type="compositionally biased region" description="Basic and acidic residues" evidence="1">
    <location>
        <begin position="171"/>
        <end position="193"/>
    </location>
</feature>
<evidence type="ECO:0000313" key="3">
    <source>
        <dbReference type="Proteomes" id="UP001431209"/>
    </source>
</evidence>
<evidence type="ECO:0000256" key="1">
    <source>
        <dbReference type="SAM" id="MobiDB-lite"/>
    </source>
</evidence>
<dbReference type="Proteomes" id="UP001431209">
    <property type="component" value="Unassembled WGS sequence"/>
</dbReference>
<keyword evidence="3" id="KW-1185">Reference proteome</keyword>
<dbReference type="EMBL" id="JAOPGA020000969">
    <property type="protein sequence ID" value="KAL0483575.1"/>
    <property type="molecule type" value="Genomic_DNA"/>
</dbReference>
<proteinExistence type="predicted"/>
<evidence type="ECO:0000313" key="2">
    <source>
        <dbReference type="EMBL" id="KAL0483575.1"/>
    </source>
</evidence>
<name>A0AAW2Z2A5_9EUKA</name>
<organism evidence="2 3">
    <name type="scientific">Acrasis kona</name>
    <dbReference type="NCBI Taxonomy" id="1008807"/>
    <lineage>
        <taxon>Eukaryota</taxon>
        <taxon>Discoba</taxon>
        <taxon>Heterolobosea</taxon>
        <taxon>Tetramitia</taxon>
        <taxon>Eutetramitia</taxon>
        <taxon>Acrasidae</taxon>
        <taxon>Acrasis</taxon>
    </lineage>
</organism>
<feature type="compositionally biased region" description="Acidic residues" evidence="1">
    <location>
        <begin position="128"/>
        <end position="144"/>
    </location>
</feature>
<feature type="compositionally biased region" description="Acidic residues" evidence="1">
    <location>
        <begin position="159"/>
        <end position="170"/>
    </location>
</feature>
<feature type="compositionally biased region" description="Polar residues" evidence="1">
    <location>
        <begin position="106"/>
        <end position="115"/>
    </location>
</feature>
<feature type="region of interest" description="Disordered" evidence="1">
    <location>
        <begin position="97"/>
        <end position="213"/>
    </location>
</feature>
<protein>
    <submittedName>
        <fullName evidence="2">Serine acetyltransferase 3, mitochondrial</fullName>
    </submittedName>
</protein>
<dbReference type="AlphaFoldDB" id="A0AAW2Z2A5"/>
<comment type="caution">
    <text evidence="2">The sequence shown here is derived from an EMBL/GenBank/DDBJ whole genome shotgun (WGS) entry which is preliminary data.</text>
</comment>
<gene>
    <name evidence="2" type="ORF">AKO1_014575</name>
</gene>
<reference evidence="2 3" key="1">
    <citation type="submission" date="2024-03" db="EMBL/GenBank/DDBJ databases">
        <title>The Acrasis kona genome and developmental transcriptomes reveal deep origins of eukaryotic multicellular pathways.</title>
        <authorList>
            <person name="Sheikh S."/>
            <person name="Fu C.-J."/>
            <person name="Brown M.W."/>
            <person name="Baldauf S.L."/>
        </authorList>
    </citation>
    <scope>NUCLEOTIDE SEQUENCE [LARGE SCALE GENOMIC DNA]</scope>
    <source>
        <strain evidence="2 3">ATCC MYA-3509</strain>
    </source>
</reference>
<accession>A0AAW2Z2A5</accession>
<sequence>MRNACPEHFLAKRKCNHTVCPTRRTFGEKEILSQDDYSLVEAIHHEHPHHRNFIKEHARDIYAKLAPDAEAAAKEFFEVLSEAGITVDPRRLKVVYRRARPKKTEPSPSGRSKNNISRKRARSSPTVLDEDDSDYHQYEDEEDDRDHHYYKHPKRESYSQEEVEEEDKEQEEVVKNVETEDVETKIQEPKTEEVSSPPIHTEDDFSSDDGSFFDDYPNLDAEIYNNLPPIGNVFTL</sequence>